<protein>
    <submittedName>
        <fullName evidence="2">Putative hydrolase/coenzyme F420 biosynthesis associated uncharacterized protein</fullName>
    </submittedName>
</protein>
<evidence type="ECO:0000313" key="2">
    <source>
        <dbReference type="EMBL" id="TQM29195.1"/>
    </source>
</evidence>
<dbReference type="PANTHER" id="PTHR39420:SF1">
    <property type="entry name" value="HYDROLASE"/>
    <property type="match status" value="1"/>
</dbReference>
<organism evidence="2 3">
    <name type="scientific">Nocardia bhagyanarayanae</name>
    <dbReference type="NCBI Taxonomy" id="1215925"/>
    <lineage>
        <taxon>Bacteria</taxon>
        <taxon>Bacillati</taxon>
        <taxon>Actinomycetota</taxon>
        <taxon>Actinomycetes</taxon>
        <taxon>Mycobacteriales</taxon>
        <taxon>Nocardiaceae</taxon>
        <taxon>Nocardia</taxon>
    </lineage>
</organism>
<dbReference type="Gene3D" id="1.20.150.30">
    <property type="entry name" value="Zincin-like metallopeptidase, N-terminal domain"/>
    <property type="match status" value="1"/>
</dbReference>
<gene>
    <name evidence="2" type="ORF">FB390_0786</name>
</gene>
<accession>A0A543F5T9</accession>
<reference evidence="2 3" key="1">
    <citation type="submission" date="2019-06" db="EMBL/GenBank/DDBJ databases">
        <title>Sequencing the genomes of 1000 actinobacteria strains.</title>
        <authorList>
            <person name="Klenk H.-P."/>
        </authorList>
    </citation>
    <scope>NUCLEOTIDE SEQUENCE [LARGE SCALE GENOMIC DNA]</scope>
    <source>
        <strain evidence="2 3">DSM 103495</strain>
    </source>
</reference>
<dbReference type="OrthoDB" id="142939at2"/>
<evidence type="ECO:0000313" key="3">
    <source>
        <dbReference type="Proteomes" id="UP000316331"/>
    </source>
</evidence>
<evidence type="ECO:0000256" key="1">
    <source>
        <dbReference type="SAM" id="MobiDB-lite"/>
    </source>
</evidence>
<dbReference type="NCBIfam" id="TIGR03883">
    <property type="entry name" value="DUF2342_F420"/>
    <property type="match status" value="1"/>
</dbReference>
<sequence>MIEGADKTRESAVADPASDGKARRRSGLSGAVDWRLAARTGAALVPAGPRTSRYSAEQVVTELAEASVRAEGPVREVSGLLDDQPVPAARIVDRPGWIGAAAESMALLTGTGGDPHGRGAFAGKPAGVQAGAMLAFLSTAILGQYDPFTGQDGTLLLVAPNIMAVERALGVPPSDFRLWVCLHEVTHRVQFSSAPWLADYMRGNVDVLSEVGDEPLTDMLTRLVDELRDRRRGTASDDPATRGVVGLLRATQAQPQREALDRLLMLGTLLEGHADHVMDAVGPTVIPTVEQIRAAFDKRRKRPTNPVQRILRALLGVDAKVAQYIRGKAFVDHVVGRVGMERFNVVWSNPETLPRPDEIDNPDRWIARVLG</sequence>
<dbReference type="AlphaFoldDB" id="A0A543F5T9"/>
<dbReference type="InterPro" id="IPR022454">
    <property type="entry name" value="CHP03883_F420-assoc"/>
</dbReference>
<dbReference type="Pfam" id="PF10103">
    <property type="entry name" value="Zincin_2"/>
    <property type="match status" value="1"/>
</dbReference>
<dbReference type="PANTHER" id="PTHR39420">
    <property type="match status" value="1"/>
</dbReference>
<name>A0A543F5T9_9NOCA</name>
<feature type="compositionally biased region" description="Basic and acidic residues" evidence="1">
    <location>
        <begin position="1"/>
        <end position="12"/>
    </location>
</feature>
<dbReference type="InterPro" id="IPR018766">
    <property type="entry name" value="Zinicin_2"/>
</dbReference>
<proteinExistence type="predicted"/>
<comment type="caution">
    <text evidence="2">The sequence shown here is derived from an EMBL/GenBank/DDBJ whole genome shotgun (WGS) entry which is preliminary data.</text>
</comment>
<dbReference type="InterPro" id="IPR042271">
    <property type="entry name" value="Zinicin_2_N"/>
</dbReference>
<feature type="region of interest" description="Disordered" evidence="1">
    <location>
        <begin position="1"/>
        <end position="26"/>
    </location>
</feature>
<dbReference type="RefSeq" id="WP_141807714.1">
    <property type="nucleotide sequence ID" value="NZ_VFPG01000001.1"/>
</dbReference>
<dbReference type="EMBL" id="VFPG01000001">
    <property type="protein sequence ID" value="TQM29195.1"/>
    <property type="molecule type" value="Genomic_DNA"/>
</dbReference>
<dbReference type="SUPFAM" id="SSF55486">
    <property type="entry name" value="Metalloproteases ('zincins'), catalytic domain"/>
    <property type="match status" value="1"/>
</dbReference>
<dbReference type="NCBIfam" id="TIGR03624">
    <property type="entry name" value="putative hydrolase"/>
    <property type="match status" value="1"/>
</dbReference>
<keyword evidence="3" id="KW-1185">Reference proteome</keyword>
<keyword evidence="2" id="KW-0378">Hydrolase</keyword>
<dbReference type="Proteomes" id="UP000316331">
    <property type="component" value="Unassembled WGS sequence"/>
</dbReference>
<dbReference type="GO" id="GO:0016787">
    <property type="term" value="F:hydrolase activity"/>
    <property type="evidence" value="ECO:0007669"/>
    <property type="project" value="UniProtKB-KW"/>
</dbReference>